<dbReference type="GO" id="GO:0008299">
    <property type="term" value="P:isoprenoid biosynthetic process"/>
    <property type="evidence" value="ECO:0007669"/>
    <property type="project" value="UniProtKB-UniRule"/>
</dbReference>
<comment type="catalytic activity">
    <reaction evidence="8">
        <text>4-hydroxybenzoate + (2E)-geranyl diphosphate = 3-geranyl-4-hydroxybenzoate + diphosphate</text>
        <dbReference type="Rhea" id="RHEA:27854"/>
        <dbReference type="ChEBI" id="CHEBI:17879"/>
        <dbReference type="ChEBI" id="CHEBI:33019"/>
        <dbReference type="ChEBI" id="CHEBI:58057"/>
        <dbReference type="ChEBI" id="CHEBI:60878"/>
        <dbReference type="EC" id="2.5.1.93"/>
    </reaction>
</comment>
<dbReference type="FunFam" id="1.20.120.1780:FF:000001">
    <property type="entry name" value="4-hydroxybenzoate octaprenyltransferase"/>
    <property type="match status" value="1"/>
</dbReference>
<feature type="transmembrane region" description="Helical" evidence="9">
    <location>
        <begin position="301"/>
        <end position="318"/>
    </location>
</feature>
<dbReference type="EMBL" id="JAAMPC010000030">
    <property type="protein sequence ID" value="KAG2245218.1"/>
    <property type="molecule type" value="Genomic_DNA"/>
</dbReference>
<evidence type="ECO:0000256" key="1">
    <source>
        <dbReference type="ARBA" id="ARBA00001946"/>
    </source>
</evidence>
<dbReference type="PANTHER" id="PTHR11048">
    <property type="entry name" value="PRENYLTRANSFERASES"/>
    <property type="match status" value="1"/>
</dbReference>
<dbReference type="PROSITE" id="PS00943">
    <property type="entry name" value="UBIA"/>
    <property type="match status" value="1"/>
</dbReference>
<dbReference type="InterPro" id="IPR044878">
    <property type="entry name" value="UbiA_sf"/>
</dbReference>
<keyword evidence="6 9" id="KW-1133">Transmembrane helix</keyword>
<feature type="transmembrane region" description="Helical" evidence="9">
    <location>
        <begin position="155"/>
        <end position="172"/>
    </location>
</feature>
<feature type="transmembrane region" description="Helical" evidence="9">
    <location>
        <begin position="184"/>
        <end position="204"/>
    </location>
</feature>
<evidence type="ECO:0000256" key="3">
    <source>
        <dbReference type="ARBA" id="ARBA00005985"/>
    </source>
</evidence>
<dbReference type="GO" id="GO:0006744">
    <property type="term" value="P:ubiquinone biosynthetic process"/>
    <property type="evidence" value="ECO:0007669"/>
    <property type="project" value="UniProtKB-UniRule"/>
</dbReference>
<dbReference type="InterPro" id="IPR006370">
    <property type="entry name" value="HB_polyprenyltransferase-like"/>
</dbReference>
<comment type="function">
    <text evidence="9">Catalyzes the prenylation of para-hydroxybenzoate (PHB) with an all-trans polyprenyl group. Mediates the second step in the final reaction sequence of coenzyme Q (CoQ) biosynthesis, which is the condensation of the polyisoprenoid side chain with PHB, generating the first membrane-bound Q intermediate.</text>
</comment>
<gene>
    <name evidence="10" type="ORF">Bca52824_092929</name>
</gene>
<dbReference type="CDD" id="cd13959">
    <property type="entry name" value="PT_UbiA_COQ2"/>
    <property type="match status" value="1"/>
</dbReference>
<comment type="catalytic activity">
    <reaction evidence="9">
        <text>an all-trans-polyprenyl diphosphate + 4-hydroxybenzoate = a 4-hydroxy-3-(all-trans-polyprenyl)benzoate + diphosphate</text>
        <dbReference type="Rhea" id="RHEA:44504"/>
        <dbReference type="Rhea" id="RHEA-COMP:9514"/>
        <dbReference type="Rhea" id="RHEA-COMP:9564"/>
        <dbReference type="ChEBI" id="CHEBI:17879"/>
        <dbReference type="ChEBI" id="CHEBI:33019"/>
        <dbReference type="ChEBI" id="CHEBI:58914"/>
        <dbReference type="ChEBI" id="CHEBI:78396"/>
        <dbReference type="EC" id="2.5.1.39"/>
    </reaction>
</comment>
<keyword evidence="5 9" id="KW-0812">Transmembrane</keyword>
<organism evidence="10 11">
    <name type="scientific">Brassica carinata</name>
    <name type="common">Ethiopian mustard</name>
    <name type="synonym">Abyssinian cabbage</name>
    <dbReference type="NCBI Taxonomy" id="52824"/>
    <lineage>
        <taxon>Eukaryota</taxon>
        <taxon>Viridiplantae</taxon>
        <taxon>Streptophyta</taxon>
        <taxon>Embryophyta</taxon>
        <taxon>Tracheophyta</taxon>
        <taxon>Spermatophyta</taxon>
        <taxon>Magnoliopsida</taxon>
        <taxon>eudicotyledons</taxon>
        <taxon>Gunneridae</taxon>
        <taxon>Pentapetalae</taxon>
        <taxon>rosids</taxon>
        <taxon>malvids</taxon>
        <taxon>Brassicales</taxon>
        <taxon>Brassicaceae</taxon>
        <taxon>Brassiceae</taxon>
        <taxon>Brassica</taxon>
    </lineage>
</organism>
<evidence type="ECO:0000256" key="6">
    <source>
        <dbReference type="ARBA" id="ARBA00022989"/>
    </source>
</evidence>
<keyword evidence="4 9" id="KW-0808">Transferase</keyword>
<keyword evidence="9" id="KW-0496">Mitochondrion</keyword>
<sequence>MVLLRSLAHRGSVSRRSRRFAAGKALFFSKMAFFVLSRVSRRLLKPSVSATSSSSCSVFKSQQHIYLSKPVTTPHHINPLWNRNNQVWSKETELHQESRSDRLVSAGMWSSSLVLERGRKEMSDFGVKEEDSWIDLYLPEGARGYAKLARLDKPIGTWLLAWPCMWSIALAADPGSLPSFKMMSLFGCGAILLRGAGCTINDLLDQDIDTKVDRTRLRPIASGLLTPFQGLQFLVLQLLLGLGILLQLNNYSRVLGASSLFLVFSYPLMKRFTFWPQAFLGLTINWGALLGWAAVKGSVEPAVVLPLYLSGVCWTLVYDTIYAHQDKDDDVKVGVKSTALRFGDNTKLWLTGFGTASMGLLALSGLSADLGWQYYASLVAALGQLGWQIGTADLSSGADCSRKFVSNKWFGAIIFSGVVLGRTFQ</sequence>
<keyword evidence="7 9" id="KW-0472">Membrane</keyword>
<reference evidence="10 11" key="1">
    <citation type="submission" date="2020-02" db="EMBL/GenBank/DDBJ databases">
        <authorList>
            <person name="Ma Q."/>
            <person name="Huang Y."/>
            <person name="Song X."/>
            <person name="Pei D."/>
        </authorList>
    </citation>
    <scope>NUCLEOTIDE SEQUENCE [LARGE SCALE GENOMIC DNA]</scope>
    <source>
        <strain evidence="10">Sxm20200214</strain>
        <tissue evidence="10">Leaf</tissue>
    </source>
</reference>
<evidence type="ECO:0000256" key="8">
    <source>
        <dbReference type="ARBA" id="ARBA00050283"/>
    </source>
</evidence>
<protein>
    <recommendedName>
        <fullName evidence="9">4-hydroxybenzoate polyprenyltransferase, mitochondrial</fullName>
        <shortName evidence="9">4-HB polyprenyltransferase</shortName>
        <ecNumber evidence="9">2.5.1.39</ecNumber>
    </recommendedName>
    <alternativeName>
        <fullName evidence="9">Para-hydroxybenzoate--polyprenyltransferase</fullName>
        <shortName evidence="9">PHB:PPT</shortName>
        <shortName evidence="9">PHB:polyprenyltransferase</shortName>
    </alternativeName>
</protein>
<evidence type="ECO:0000256" key="9">
    <source>
        <dbReference type="HAMAP-Rule" id="MF_03189"/>
    </source>
</evidence>
<dbReference type="NCBIfam" id="TIGR01474">
    <property type="entry name" value="ubiA_proteo"/>
    <property type="match status" value="1"/>
</dbReference>
<dbReference type="HAMAP" id="MF_01635">
    <property type="entry name" value="UbiA"/>
    <property type="match status" value="1"/>
</dbReference>
<dbReference type="GO" id="GO:0005743">
    <property type="term" value="C:mitochondrial inner membrane"/>
    <property type="evidence" value="ECO:0007669"/>
    <property type="project" value="UniProtKB-SubCell"/>
</dbReference>
<feature type="transmembrane region" description="Helical" evidence="9">
    <location>
        <begin position="224"/>
        <end position="245"/>
    </location>
</feature>
<evidence type="ECO:0000256" key="7">
    <source>
        <dbReference type="ARBA" id="ARBA00023136"/>
    </source>
</evidence>
<evidence type="ECO:0000313" key="10">
    <source>
        <dbReference type="EMBL" id="KAG2245218.1"/>
    </source>
</evidence>
<keyword evidence="9" id="KW-0831">Ubiquinone biosynthesis</keyword>
<accession>A0A8X7P704</accession>
<keyword evidence="9" id="KW-0999">Mitochondrion inner membrane</keyword>
<dbReference type="FunFam" id="1.10.357.140:FF:000003">
    <property type="entry name" value="4-hydroxybenzoate polyprenyltransferase, mitochondrial"/>
    <property type="match status" value="1"/>
</dbReference>
<dbReference type="InterPro" id="IPR000537">
    <property type="entry name" value="UbiA_prenyltransferase"/>
</dbReference>
<dbReference type="InterPro" id="IPR039653">
    <property type="entry name" value="Prenyltransferase"/>
</dbReference>
<dbReference type="InterPro" id="IPR030470">
    <property type="entry name" value="UbiA_prenylTrfase_CS"/>
</dbReference>
<dbReference type="Pfam" id="PF01040">
    <property type="entry name" value="UbiA"/>
    <property type="match status" value="1"/>
</dbReference>
<comment type="pathway">
    <text evidence="9">Cofactor biosynthesis; ubiquinone biosynthesis.</text>
</comment>
<comment type="subcellular location">
    <subcellularLocation>
        <location evidence="2">Membrane</location>
        <topology evidence="2">Multi-pass membrane protein</topology>
    </subcellularLocation>
    <subcellularLocation>
        <location evidence="9">Mitochondrion inner membrane</location>
        <topology evidence="9">Multi-pass membrane protein</topology>
        <orientation evidence="9">Matrix side</orientation>
    </subcellularLocation>
</comment>
<dbReference type="Gene3D" id="1.20.120.1780">
    <property type="entry name" value="UbiA prenyltransferase"/>
    <property type="match status" value="1"/>
</dbReference>
<evidence type="ECO:0000313" key="11">
    <source>
        <dbReference type="Proteomes" id="UP000886595"/>
    </source>
</evidence>
<dbReference type="PANTHER" id="PTHR11048:SF41">
    <property type="entry name" value="4-HYDROXYBENZOATE POLYPRENYLTRANSFERASE, MITOCHONDRIAL"/>
    <property type="match status" value="1"/>
</dbReference>
<evidence type="ECO:0000256" key="4">
    <source>
        <dbReference type="ARBA" id="ARBA00022679"/>
    </source>
</evidence>
<keyword evidence="11" id="KW-1185">Reference proteome</keyword>
<dbReference type="EC" id="2.5.1.39" evidence="9"/>
<dbReference type="AlphaFoldDB" id="A0A8X7P704"/>
<name>A0A8X7P704_BRACI</name>
<proteinExistence type="inferred from homology"/>
<dbReference type="GO" id="GO:0102930">
    <property type="term" value="F:4-hydroxybenzoate geranyltransferase activity"/>
    <property type="evidence" value="ECO:0007669"/>
    <property type="project" value="UniProtKB-EC"/>
</dbReference>
<comment type="similarity">
    <text evidence="3 9">Belongs to the UbiA prenyltransferase family.</text>
</comment>
<feature type="transmembrane region" description="Helical" evidence="9">
    <location>
        <begin position="348"/>
        <end position="366"/>
    </location>
</feature>
<dbReference type="GO" id="GO:0008412">
    <property type="term" value="F:4-hydroxybenzoate polyprenyltransferase activity"/>
    <property type="evidence" value="ECO:0007669"/>
    <property type="project" value="UniProtKB-EC"/>
</dbReference>
<comment type="cofactor">
    <cofactor evidence="1 9">
        <name>Mg(2+)</name>
        <dbReference type="ChEBI" id="CHEBI:18420"/>
    </cofactor>
</comment>
<keyword evidence="9" id="KW-0414">Isoprene biosynthesis</keyword>
<evidence type="ECO:0000256" key="2">
    <source>
        <dbReference type="ARBA" id="ARBA00004141"/>
    </source>
</evidence>
<dbReference type="OrthoDB" id="18170at2759"/>
<comment type="caution">
    <text evidence="10">The sequence shown here is derived from an EMBL/GenBank/DDBJ whole genome shotgun (WGS) entry which is preliminary data.</text>
</comment>
<dbReference type="Gene3D" id="1.10.357.140">
    <property type="entry name" value="UbiA prenyltransferase"/>
    <property type="match status" value="1"/>
</dbReference>
<evidence type="ECO:0000256" key="5">
    <source>
        <dbReference type="ARBA" id="ARBA00022692"/>
    </source>
</evidence>
<feature type="transmembrane region" description="Helical" evidence="9">
    <location>
        <begin position="278"/>
        <end position="295"/>
    </location>
</feature>
<dbReference type="Proteomes" id="UP000886595">
    <property type="component" value="Unassembled WGS sequence"/>
</dbReference>